<keyword evidence="1" id="KW-1133">Transmembrane helix</keyword>
<keyword evidence="4" id="KW-1185">Reference proteome</keyword>
<evidence type="ECO:0000313" key="4">
    <source>
        <dbReference type="Proteomes" id="UP000291189"/>
    </source>
</evidence>
<evidence type="ECO:0000313" key="3">
    <source>
        <dbReference type="EMBL" id="RYU12788.1"/>
    </source>
</evidence>
<gene>
    <name evidence="3" type="ORF">ETU37_07380</name>
</gene>
<dbReference type="InterPro" id="IPR013486">
    <property type="entry name" value="SpoIID/LytB"/>
</dbReference>
<keyword evidence="1" id="KW-0472">Membrane</keyword>
<dbReference type="NCBIfam" id="TIGR02669">
    <property type="entry name" value="SpoIID_LytB"/>
    <property type="match status" value="1"/>
</dbReference>
<keyword evidence="1" id="KW-0812">Transmembrane</keyword>
<dbReference type="OrthoDB" id="9773852at2"/>
<feature type="domain" description="Sporulation stage II protein D amidase enhancer LytB N-terminal" evidence="2">
    <location>
        <begin position="220"/>
        <end position="306"/>
    </location>
</feature>
<dbReference type="InterPro" id="IPR051922">
    <property type="entry name" value="Bact_Sporulation_Assoc"/>
</dbReference>
<organism evidence="3 4">
    <name type="scientific">Nocardioides iriomotensis</name>
    <dbReference type="NCBI Taxonomy" id="715784"/>
    <lineage>
        <taxon>Bacteria</taxon>
        <taxon>Bacillati</taxon>
        <taxon>Actinomycetota</taxon>
        <taxon>Actinomycetes</taxon>
        <taxon>Propionibacteriales</taxon>
        <taxon>Nocardioidaceae</taxon>
        <taxon>Nocardioides</taxon>
    </lineage>
</organism>
<comment type="caution">
    <text evidence="3">The sequence shown here is derived from an EMBL/GenBank/DDBJ whole genome shotgun (WGS) entry which is preliminary data.</text>
</comment>
<evidence type="ECO:0000259" key="2">
    <source>
        <dbReference type="Pfam" id="PF08486"/>
    </source>
</evidence>
<reference evidence="3 4" key="1">
    <citation type="submission" date="2019-01" db="EMBL/GenBank/DDBJ databases">
        <title>Nocardioides guangzhouensis sp. nov., an actinobacterium isolated from soil.</title>
        <authorList>
            <person name="Fu Y."/>
            <person name="Cai Y."/>
            <person name="Lin Z."/>
            <person name="Chen P."/>
        </authorList>
    </citation>
    <scope>NUCLEOTIDE SEQUENCE [LARGE SCALE GENOMIC DNA]</scope>
    <source>
        <strain evidence="3 4">NBRC 105384</strain>
    </source>
</reference>
<dbReference type="RefSeq" id="WP_129986607.1">
    <property type="nucleotide sequence ID" value="NZ_SDPU01000020.1"/>
</dbReference>
<dbReference type="PANTHER" id="PTHR30032">
    <property type="entry name" value="N-ACETYLMURAMOYL-L-ALANINE AMIDASE-RELATED"/>
    <property type="match status" value="1"/>
</dbReference>
<dbReference type="Pfam" id="PF08486">
    <property type="entry name" value="SpoIID"/>
    <property type="match status" value="1"/>
</dbReference>
<dbReference type="AlphaFoldDB" id="A0A4Q5J4W9"/>
<dbReference type="GO" id="GO:0030288">
    <property type="term" value="C:outer membrane-bounded periplasmic space"/>
    <property type="evidence" value="ECO:0007669"/>
    <property type="project" value="TreeGrafter"/>
</dbReference>
<dbReference type="InterPro" id="IPR013693">
    <property type="entry name" value="SpoIID/LytB_N"/>
</dbReference>
<feature type="transmembrane region" description="Helical" evidence="1">
    <location>
        <begin position="20"/>
        <end position="39"/>
    </location>
</feature>
<dbReference type="PANTHER" id="PTHR30032:SF4">
    <property type="entry name" value="AMIDASE ENHANCER"/>
    <property type="match status" value="1"/>
</dbReference>
<sequence length="422" mass="45195">MQSRRRRDRLAVRAWPSRAASSVAGVVGVVTVLLVGAVGSQAPAVTVDQSYWIPAGDKVVVRGHGYGHGHGMSQYGAYGAARQGLTAAQIVGFYYPGTTPTVVGGRIRVLITADTSDDVVVSPVAGLAVRDRGARATYPLPVVDGATRWRLNVVGRAPVVEYRVGGTYRPWLPDGVAAFTGDLQLQAPGQLMTLWTPAGERSYRGKLRAATPSPGSTARDTVNVVKLDDYLKGVIADEMPASWHPEAVKAQAIAARTYAAWSRAENRKRYYQICDTTSCQVYGGVAAEHPAASAAVAATAGQVLTFEGKPAFTQFSSSSGGWTAAGSVPYLPAQADPYDAHDANPMNTWAVTVDVRRLEKAYPAIGDLRRIRVTARDGNGEWFGRVISLQLDGTKADRTISGDSFRWAFGLRSTWFAIDQPR</sequence>
<dbReference type="GO" id="GO:0030435">
    <property type="term" value="P:sporulation resulting in formation of a cellular spore"/>
    <property type="evidence" value="ECO:0007669"/>
    <property type="project" value="InterPro"/>
</dbReference>
<name>A0A4Q5J4W9_9ACTN</name>
<protein>
    <submittedName>
        <fullName evidence="3">SpoIID/LytB domain-containing protein</fullName>
    </submittedName>
</protein>
<dbReference type="Proteomes" id="UP000291189">
    <property type="component" value="Unassembled WGS sequence"/>
</dbReference>
<accession>A0A4Q5J4W9</accession>
<proteinExistence type="predicted"/>
<dbReference type="EMBL" id="SDPU01000020">
    <property type="protein sequence ID" value="RYU12788.1"/>
    <property type="molecule type" value="Genomic_DNA"/>
</dbReference>
<evidence type="ECO:0000256" key="1">
    <source>
        <dbReference type="SAM" id="Phobius"/>
    </source>
</evidence>